<keyword evidence="8 10" id="KW-0482">Metalloprotease</keyword>
<keyword evidence="1" id="KW-1003">Cell membrane</keyword>
<reference evidence="13 14" key="1">
    <citation type="submission" date="2023-09" db="EMBL/GenBank/DDBJ databases">
        <authorList>
            <person name="Rey-Velasco X."/>
        </authorList>
    </citation>
    <scope>NUCLEOTIDE SEQUENCE [LARGE SCALE GENOMIC DNA]</scope>
    <source>
        <strain evidence="13 14">P050</strain>
    </source>
</reference>
<keyword evidence="6 10" id="KW-0862">Zinc</keyword>
<evidence type="ECO:0000313" key="13">
    <source>
        <dbReference type="EMBL" id="MDT0554197.1"/>
    </source>
</evidence>
<feature type="transmembrane region" description="Helical" evidence="11">
    <location>
        <begin position="175"/>
        <end position="194"/>
    </location>
</feature>
<comment type="caution">
    <text evidence="13">The sequence shown here is derived from an EMBL/GenBank/DDBJ whole genome shotgun (WGS) entry which is preliminary data.</text>
</comment>
<dbReference type="InterPro" id="IPR001915">
    <property type="entry name" value="Peptidase_M48"/>
</dbReference>
<evidence type="ECO:0000313" key="14">
    <source>
        <dbReference type="Proteomes" id="UP001252186"/>
    </source>
</evidence>
<name>A0ABU2Y7M1_9FLAO</name>
<evidence type="ECO:0000256" key="2">
    <source>
        <dbReference type="ARBA" id="ARBA00022670"/>
    </source>
</evidence>
<keyword evidence="7 11" id="KW-1133">Transmembrane helix</keyword>
<evidence type="ECO:0000256" key="1">
    <source>
        <dbReference type="ARBA" id="ARBA00022475"/>
    </source>
</evidence>
<evidence type="ECO:0000256" key="6">
    <source>
        <dbReference type="ARBA" id="ARBA00022833"/>
    </source>
</evidence>
<dbReference type="PANTHER" id="PTHR43221">
    <property type="entry name" value="PROTEASE HTPX"/>
    <property type="match status" value="1"/>
</dbReference>
<keyword evidence="3 11" id="KW-0812">Transmembrane</keyword>
<keyword evidence="9 11" id="KW-0472">Membrane</keyword>
<evidence type="ECO:0000259" key="12">
    <source>
        <dbReference type="Pfam" id="PF01435"/>
    </source>
</evidence>
<evidence type="ECO:0000256" key="10">
    <source>
        <dbReference type="RuleBase" id="RU003983"/>
    </source>
</evidence>
<feature type="transmembrane region" description="Helical" evidence="11">
    <location>
        <begin position="214"/>
        <end position="235"/>
    </location>
</feature>
<keyword evidence="14" id="KW-1185">Reference proteome</keyword>
<comment type="similarity">
    <text evidence="10">Belongs to the peptidase M48 family.</text>
</comment>
<dbReference type="CDD" id="cd07340">
    <property type="entry name" value="M48B_Htpx_like"/>
    <property type="match status" value="1"/>
</dbReference>
<evidence type="ECO:0000256" key="5">
    <source>
        <dbReference type="ARBA" id="ARBA00022801"/>
    </source>
</evidence>
<gene>
    <name evidence="13" type="ORF">RM519_13130</name>
</gene>
<dbReference type="Gene3D" id="3.30.2010.10">
    <property type="entry name" value="Metalloproteases ('zincins'), catalytic domain"/>
    <property type="match status" value="1"/>
</dbReference>
<keyword evidence="4" id="KW-0479">Metal-binding</keyword>
<dbReference type="EMBL" id="JAVRHV010000008">
    <property type="protein sequence ID" value="MDT0554197.1"/>
    <property type="molecule type" value="Genomic_DNA"/>
</dbReference>
<dbReference type="RefSeq" id="WP_311594279.1">
    <property type="nucleotide sequence ID" value="NZ_JAVRHV010000008.1"/>
</dbReference>
<keyword evidence="5 10" id="KW-0378">Hydrolase</keyword>
<dbReference type="Proteomes" id="UP001252186">
    <property type="component" value="Unassembled WGS sequence"/>
</dbReference>
<organism evidence="13 14">
    <name type="scientific">Urechidicola vernalis</name>
    <dbReference type="NCBI Taxonomy" id="3075600"/>
    <lineage>
        <taxon>Bacteria</taxon>
        <taxon>Pseudomonadati</taxon>
        <taxon>Bacteroidota</taxon>
        <taxon>Flavobacteriia</taxon>
        <taxon>Flavobacteriales</taxon>
        <taxon>Flavobacteriaceae</taxon>
        <taxon>Urechidicola</taxon>
    </lineage>
</organism>
<evidence type="ECO:0000256" key="7">
    <source>
        <dbReference type="ARBA" id="ARBA00022989"/>
    </source>
</evidence>
<evidence type="ECO:0000256" key="8">
    <source>
        <dbReference type="ARBA" id="ARBA00023049"/>
    </source>
</evidence>
<evidence type="ECO:0000256" key="11">
    <source>
        <dbReference type="SAM" id="Phobius"/>
    </source>
</evidence>
<dbReference type="Pfam" id="PF01435">
    <property type="entry name" value="Peptidase_M48"/>
    <property type="match status" value="1"/>
</dbReference>
<evidence type="ECO:0000256" key="3">
    <source>
        <dbReference type="ARBA" id="ARBA00022692"/>
    </source>
</evidence>
<accession>A0ABU2Y7M1</accession>
<dbReference type="InterPro" id="IPR050083">
    <property type="entry name" value="HtpX_protease"/>
</dbReference>
<evidence type="ECO:0000256" key="4">
    <source>
        <dbReference type="ARBA" id="ARBA00022723"/>
    </source>
</evidence>
<feature type="transmembrane region" description="Helical" evidence="11">
    <location>
        <begin position="58"/>
        <end position="79"/>
    </location>
</feature>
<dbReference type="PANTHER" id="PTHR43221:SF2">
    <property type="entry name" value="PROTEASE HTPX HOMOLOG"/>
    <property type="match status" value="1"/>
</dbReference>
<feature type="transmembrane region" description="Helical" evidence="11">
    <location>
        <begin position="18"/>
        <end position="38"/>
    </location>
</feature>
<sequence length="319" mass="35678">MKYVGLQSQISSNNFKSVLLLIAFPLLLLGLVWLFFFFTNFYFVEEGSATSIDTVNNGFIHTIPFVSIGVSIWFLIAWFSHSAMIRKATGSKPLERKNNKRIYNLVENLAMSRGMKTPKIYIIEDDSLNAFASGLSEKTFAVTFSRGLIDKLDDDELEGVIAHELTHIINRDVRLLIISIIFVGIFSFITEIAFRTVLYGGGRSSGKKEGGGAVFIILALGVVGMILSSFFRFALSRKREYLADAGAAEMTKKPLALASALRKISNDPWIEAVKREDVAQMFIDHPSKKHKNRGLANAFNGLFATHPPIKKRIDILEQF</sequence>
<proteinExistence type="inferred from homology"/>
<keyword evidence="2 10" id="KW-0645">Protease</keyword>
<feature type="domain" description="Peptidase M48" evidence="12">
    <location>
        <begin position="97"/>
        <end position="317"/>
    </location>
</feature>
<protein>
    <submittedName>
        <fullName evidence="13">M48 family metallopeptidase</fullName>
    </submittedName>
</protein>
<comment type="cofactor">
    <cofactor evidence="10">
        <name>Zn(2+)</name>
        <dbReference type="ChEBI" id="CHEBI:29105"/>
    </cofactor>
    <text evidence="10">Binds 1 zinc ion per subunit.</text>
</comment>
<evidence type="ECO:0000256" key="9">
    <source>
        <dbReference type="ARBA" id="ARBA00023136"/>
    </source>
</evidence>